<gene>
    <name evidence="1" type="ORF">GXM_01737</name>
</gene>
<protein>
    <submittedName>
        <fullName evidence="1">Uncharacterized protein</fullName>
    </submittedName>
</protein>
<dbReference type="AlphaFoldDB" id="A0A5P8VV75"/>
<sequence length="61" mass="7229">MKILNHKDAINRRQDKGLIIVETAIYRVFWLNRTVLEFIESDRTKELKPVKKFFGAIACCF</sequence>
<dbReference type="EMBL" id="CP045226">
    <property type="protein sequence ID" value="QFS44264.1"/>
    <property type="molecule type" value="Genomic_DNA"/>
</dbReference>
<dbReference type="KEGG" id="nsh:GXM_01737"/>
<organism evidence="1 2">
    <name type="scientific">Nostoc sphaeroides CCNUC1</name>
    <dbReference type="NCBI Taxonomy" id="2653204"/>
    <lineage>
        <taxon>Bacteria</taxon>
        <taxon>Bacillati</taxon>
        <taxon>Cyanobacteriota</taxon>
        <taxon>Cyanophyceae</taxon>
        <taxon>Nostocales</taxon>
        <taxon>Nostocaceae</taxon>
        <taxon>Nostoc</taxon>
    </lineage>
</organism>
<reference evidence="1 2" key="1">
    <citation type="submission" date="2019-10" db="EMBL/GenBank/DDBJ databases">
        <title>Genomic and transcriptomic insights into the perfect genentic adaptation of a filamentous nitrogen-fixing cyanobacterium to rice fields.</title>
        <authorList>
            <person name="Chen Z."/>
        </authorList>
    </citation>
    <scope>NUCLEOTIDE SEQUENCE [LARGE SCALE GENOMIC DNA]</scope>
    <source>
        <strain evidence="1">CCNUC1</strain>
    </source>
</reference>
<dbReference type="Proteomes" id="UP000326678">
    <property type="component" value="Chromosome Gxm1"/>
</dbReference>
<proteinExistence type="predicted"/>
<keyword evidence="2" id="KW-1185">Reference proteome</keyword>
<evidence type="ECO:0000313" key="1">
    <source>
        <dbReference type="EMBL" id="QFS44264.1"/>
    </source>
</evidence>
<evidence type="ECO:0000313" key="2">
    <source>
        <dbReference type="Proteomes" id="UP000326678"/>
    </source>
</evidence>
<dbReference type="RefSeq" id="WP_152588571.1">
    <property type="nucleotide sequence ID" value="NZ_CP045226.1"/>
</dbReference>
<name>A0A5P8VV75_9NOSO</name>
<accession>A0A5P8VV75</accession>